<keyword evidence="2" id="KW-1185">Reference proteome</keyword>
<comment type="caution">
    <text evidence="1">The sequence shown here is derived from an EMBL/GenBank/DDBJ whole genome shotgun (WGS) entry which is preliminary data.</text>
</comment>
<protein>
    <submittedName>
        <fullName evidence="1">Uncharacterized protein</fullName>
    </submittedName>
</protein>
<reference evidence="1 2" key="1">
    <citation type="journal article" date="2018" name="G3 (Bethesda)">
        <title>Phylogenetic and Phylogenomic Definition of Rhizopus Species.</title>
        <authorList>
            <person name="Gryganskyi A.P."/>
            <person name="Golan J."/>
            <person name="Dolatabadi S."/>
            <person name="Mondo S."/>
            <person name="Robb S."/>
            <person name="Idnurm A."/>
            <person name="Muszewska A."/>
            <person name="Steczkiewicz K."/>
            <person name="Masonjones S."/>
            <person name="Liao H.L."/>
            <person name="Gajdeczka M.T."/>
            <person name="Anike F."/>
            <person name="Vuek A."/>
            <person name="Anishchenko I.M."/>
            <person name="Voigt K."/>
            <person name="de Hoog G.S."/>
            <person name="Smith M.E."/>
            <person name="Heitman J."/>
            <person name="Vilgalys R."/>
            <person name="Stajich J.E."/>
        </authorList>
    </citation>
    <scope>NUCLEOTIDE SEQUENCE [LARGE SCALE GENOMIC DNA]</scope>
    <source>
        <strain evidence="1 2">CBS 357.93</strain>
    </source>
</reference>
<dbReference type="EMBL" id="PJQL01001450">
    <property type="protein sequence ID" value="RCH88534.1"/>
    <property type="molecule type" value="Genomic_DNA"/>
</dbReference>
<evidence type="ECO:0000313" key="1">
    <source>
        <dbReference type="EMBL" id="RCH88534.1"/>
    </source>
</evidence>
<name>A0A367JF32_RHIAZ</name>
<proteinExistence type="predicted"/>
<evidence type="ECO:0000313" key="2">
    <source>
        <dbReference type="Proteomes" id="UP000252139"/>
    </source>
</evidence>
<organism evidence="1 2">
    <name type="scientific">Rhizopus azygosporus</name>
    <name type="common">Rhizopus microsporus var. azygosporus</name>
    <dbReference type="NCBI Taxonomy" id="86630"/>
    <lineage>
        <taxon>Eukaryota</taxon>
        <taxon>Fungi</taxon>
        <taxon>Fungi incertae sedis</taxon>
        <taxon>Mucoromycota</taxon>
        <taxon>Mucoromycotina</taxon>
        <taxon>Mucoromycetes</taxon>
        <taxon>Mucorales</taxon>
        <taxon>Mucorineae</taxon>
        <taxon>Rhizopodaceae</taxon>
        <taxon>Rhizopus</taxon>
    </lineage>
</organism>
<sequence length="106" mass="11363">MISSVSIKSTIEGSEPLSAGRTAEKDCAYASLEHTVAAADDNDDNFSAFPFFGMIDGTKVDGPVVEDEHKVFLCGKFEADEDASKGRLMEDVDDPNCWTCCSSKAS</sequence>
<dbReference type="AlphaFoldDB" id="A0A367JF32"/>
<accession>A0A367JF32</accession>
<dbReference type="Proteomes" id="UP000252139">
    <property type="component" value="Unassembled WGS sequence"/>
</dbReference>
<gene>
    <name evidence="1" type="ORF">CU097_011399</name>
</gene>